<feature type="compositionally biased region" description="Low complexity" evidence="1">
    <location>
        <begin position="107"/>
        <end position="117"/>
    </location>
</feature>
<sequence length="124" mass="12254">MAGAAPCIAPSSEIVAEAGKVAAADVPAPLTASVAPVEASPSLVETVDAEADAGTLWPSKASIAAAAPDAAAAAVSSTLSWFDLPLACTCEEEEEEEEEEEDDDNADAGFGDAGRAGSLCRASC</sequence>
<accession>A0A075K526</accession>
<name>A0A075K526_9GAMM</name>
<dbReference type="Proteomes" id="UP000027987">
    <property type="component" value="Chromosome"/>
</dbReference>
<keyword evidence="3" id="KW-1185">Reference proteome</keyword>
<protein>
    <submittedName>
        <fullName evidence="2">Uncharacterized protein</fullName>
    </submittedName>
</protein>
<feature type="region of interest" description="Disordered" evidence="1">
    <location>
        <begin position="90"/>
        <end position="124"/>
    </location>
</feature>
<dbReference type="AlphaFoldDB" id="A0A075K526"/>
<proteinExistence type="predicted"/>
<feature type="compositionally biased region" description="Acidic residues" evidence="1">
    <location>
        <begin position="90"/>
        <end position="106"/>
    </location>
</feature>
<dbReference type="EMBL" id="CP008884">
    <property type="protein sequence ID" value="AIF49195.1"/>
    <property type="molecule type" value="Genomic_DNA"/>
</dbReference>
<evidence type="ECO:0000256" key="1">
    <source>
        <dbReference type="SAM" id="MobiDB-lite"/>
    </source>
</evidence>
<evidence type="ECO:0000313" key="3">
    <source>
        <dbReference type="Proteomes" id="UP000027987"/>
    </source>
</evidence>
<reference evidence="2 3" key="1">
    <citation type="submission" date="2014-07" db="EMBL/GenBank/DDBJ databases">
        <title>Complete Genome Sequence of Dyella japonica Strain A8 Isolated from Malaysian Tropical Soil.</title>
        <authorList>
            <person name="Hui R.K.H."/>
            <person name="Chen J.-W."/>
            <person name="Chan K.-G."/>
            <person name="Leung F.C.C."/>
        </authorList>
    </citation>
    <scope>NUCLEOTIDE SEQUENCE [LARGE SCALE GENOMIC DNA]</scope>
    <source>
        <strain evidence="2 3">A8</strain>
    </source>
</reference>
<organism evidence="2 3">
    <name type="scientific">Dyella japonica A8</name>
    <dbReference type="NCBI Taxonomy" id="1217721"/>
    <lineage>
        <taxon>Bacteria</taxon>
        <taxon>Pseudomonadati</taxon>
        <taxon>Pseudomonadota</taxon>
        <taxon>Gammaproteobacteria</taxon>
        <taxon>Lysobacterales</taxon>
        <taxon>Rhodanobacteraceae</taxon>
        <taxon>Dyella</taxon>
    </lineage>
</organism>
<evidence type="ECO:0000313" key="2">
    <source>
        <dbReference type="EMBL" id="AIF49195.1"/>
    </source>
</evidence>
<dbReference type="KEGG" id="dja:HY57_19065"/>
<dbReference type="HOGENOM" id="CLU_2000305_0_0_6"/>
<gene>
    <name evidence="2" type="ORF">HY57_19065</name>
</gene>